<evidence type="ECO:0000313" key="2">
    <source>
        <dbReference type="EMBL" id="QJQ07697.1"/>
    </source>
</evidence>
<dbReference type="FunFam" id="1.10.405.20:FF:000001">
    <property type="entry name" value="Amine oxidase"/>
    <property type="match status" value="1"/>
</dbReference>
<dbReference type="Gene3D" id="3.30.70.1990">
    <property type="match status" value="1"/>
</dbReference>
<keyword evidence="3" id="KW-1185">Reference proteome</keyword>
<reference evidence="2 3" key="1">
    <citation type="journal article" date="2019" name="Int. J. Syst. Evol. Microbiol.">
        <title>Undibacterium piscinae sp. nov., isolated from Korean shiner intestine.</title>
        <authorList>
            <person name="Lee S.Y."/>
            <person name="Kang W."/>
            <person name="Kim P.S."/>
            <person name="Kim H.S."/>
            <person name="Sung H."/>
            <person name="Shin N.R."/>
            <person name="Whon T.W."/>
            <person name="Yun J.H."/>
            <person name="Lee J.Y."/>
            <person name="Lee J.Y."/>
            <person name="Jung M.J."/>
            <person name="Jeong Y.S."/>
            <person name="Tak E.J."/>
            <person name="Han J.E."/>
            <person name="Hyun D.W."/>
            <person name="Kang M.S."/>
            <person name="Lee K.E."/>
            <person name="Lee B.H."/>
            <person name="Bae J.W."/>
        </authorList>
    </citation>
    <scope>NUCLEOTIDE SEQUENCE [LARGE SCALE GENOMIC DNA]</scope>
    <source>
        <strain evidence="2 3">S11R28</strain>
    </source>
</reference>
<dbReference type="InterPro" id="IPR002937">
    <property type="entry name" value="Amino_oxidase"/>
</dbReference>
<dbReference type="InterPro" id="IPR036188">
    <property type="entry name" value="FAD/NAD-bd_sf"/>
</dbReference>
<dbReference type="Proteomes" id="UP000274350">
    <property type="component" value="Chromosome"/>
</dbReference>
<accession>A0A6M4ABE4</accession>
<dbReference type="OrthoDB" id="20837at2"/>
<dbReference type="AlphaFoldDB" id="A0A6M4ABE4"/>
<name>A0A6M4ABE4_9BURK</name>
<dbReference type="Pfam" id="PF01593">
    <property type="entry name" value="Amino_oxidase"/>
    <property type="match status" value="1"/>
</dbReference>
<protein>
    <submittedName>
        <fullName evidence="2">FAD-dependent oxidoreductase</fullName>
    </submittedName>
</protein>
<dbReference type="Gene3D" id="1.10.405.20">
    <property type="match status" value="1"/>
</dbReference>
<dbReference type="EMBL" id="CP051152">
    <property type="protein sequence ID" value="QJQ07697.1"/>
    <property type="molecule type" value="Genomic_DNA"/>
</dbReference>
<dbReference type="GO" id="GO:0016491">
    <property type="term" value="F:oxidoreductase activity"/>
    <property type="evidence" value="ECO:0007669"/>
    <property type="project" value="InterPro"/>
</dbReference>
<evidence type="ECO:0000259" key="1">
    <source>
        <dbReference type="Pfam" id="PF01593"/>
    </source>
</evidence>
<dbReference type="KEGG" id="upi:EJG51_010885"/>
<organism evidence="2 3">
    <name type="scientific">Undibacterium piscinae</name>
    <dbReference type="NCBI Taxonomy" id="2495591"/>
    <lineage>
        <taxon>Bacteria</taxon>
        <taxon>Pseudomonadati</taxon>
        <taxon>Pseudomonadota</taxon>
        <taxon>Betaproteobacteria</taxon>
        <taxon>Burkholderiales</taxon>
        <taxon>Oxalobacteraceae</taxon>
        <taxon>Undibacterium</taxon>
    </lineage>
</organism>
<dbReference type="InterPro" id="IPR050464">
    <property type="entry name" value="Zeta_carotene_desat/Oxidored"/>
</dbReference>
<sequence length="429" mass="47493">MISPRQRIAIIGSGISGLASAYFLNRHHDVVLFEANSYLGGHTNTVEIQLEGKTEAVDTGFLVFNERTYPNLIALLKELDVASYATDMSFGVSLDNGKLEWAGTNLDSVFAQRGNLFSLSFLRMLRDILKFNAAAGQNLERCLASKITLGQLLEQDQYSDAFRNSYLLPMAAAIWSSKPEDILGFPASSFLQFCMNHALLQVNDRPKWRTVQGGGRAYVRKIAASLPDIRLDTPVIAVHRTETGVQIKTSHTEETFDAVVFATHAPDTMRLLSDASAEETAILSTVRYQANTAVLHTDVTQLPRRKKVWSAWNYIGGPRQNGAINDMRPVCVSYLLNQLQDLSIQQPVIVTLNPFVPPAPETVLAQFDYQHPVFDSDAIRAQQQLPGIQGKNKAWFAGAWTGYGFHEDGLKSALRVVADFNAMPSWASL</sequence>
<dbReference type="PANTHER" id="PTHR42923">
    <property type="entry name" value="PROTOPORPHYRINOGEN OXIDASE"/>
    <property type="match status" value="1"/>
</dbReference>
<dbReference type="Gene3D" id="3.50.50.60">
    <property type="entry name" value="FAD/NAD(P)-binding domain"/>
    <property type="match status" value="1"/>
</dbReference>
<evidence type="ECO:0000313" key="3">
    <source>
        <dbReference type="Proteomes" id="UP000274350"/>
    </source>
</evidence>
<dbReference type="SUPFAM" id="SSF51905">
    <property type="entry name" value="FAD/NAD(P)-binding domain"/>
    <property type="match status" value="1"/>
</dbReference>
<feature type="domain" description="Amine oxidase" evidence="1">
    <location>
        <begin position="15"/>
        <end position="417"/>
    </location>
</feature>
<gene>
    <name evidence="2" type="ORF">EJG51_010885</name>
</gene>
<proteinExistence type="predicted"/>
<dbReference type="PANTHER" id="PTHR42923:SF17">
    <property type="entry name" value="AMINE OXIDASE DOMAIN-CONTAINING PROTEIN"/>
    <property type="match status" value="1"/>
</dbReference>